<dbReference type="GO" id="GO:0016787">
    <property type="term" value="F:hydrolase activity"/>
    <property type="evidence" value="ECO:0007669"/>
    <property type="project" value="UniProtKB-KW"/>
</dbReference>
<dbReference type="InterPro" id="IPR029058">
    <property type="entry name" value="AB_hydrolase_fold"/>
</dbReference>
<sequence>MVVLIMLHCNSCSCNQVRSKAHTTIYNHTLATMVVEYAFAISGFEVIEVIVDVQHCLQDLNAAVIAFKGTREHRYAYLYWKRLDINYLAYSSWIYYAYHNATIRPGTLDAVKRAKDLYGDINIMVIGHSMGGTVASFCRFDLVIVQVLTFAQPRIGNAMFFSDYSTPNTIHINNGHEIVLHLPSYYSWFPRKIYHHFPRVAWLYNIGFVCLVYQVEKVCDGFGDGPTCSRLVTGNSLIDHLVYYGVKLLAETWG</sequence>
<evidence type="ECO:0000313" key="4">
    <source>
        <dbReference type="Proteomes" id="UP001634007"/>
    </source>
</evidence>
<comment type="caution">
    <text evidence="3">The sequence shown here is derived from an EMBL/GenBank/DDBJ whole genome shotgun (WGS) entry which is preliminary data.</text>
</comment>
<evidence type="ECO:0000259" key="2">
    <source>
        <dbReference type="Pfam" id="PF01764"/>
    </source>
</evidence>
<feature type="domain" description="Fungal lipase-type" evidence="2">
    <location>
        <begin position="92"/>
        <end position="184"/>
    </location>
</feature>
<protein>
    <recommendedName>
        <fullName evidence="2">Fungal lipase-type domain-containing protein</fullName>
    </recommendedName>
</protein>
<dbReference type="Gene3D" id="3.40.50.1820">
    <property type="entry name" value="alpha/beta hydrolase"/>
    <property type="match status" value="1"/>
</dbReference>
<dbReference type="EMBL" id="JBJKBG010000008">
    <property type="protein sequence ID" value="KAL3727591.1"/>
    <property type="molecule type" value="Genomic_DNA"/>
</dbReference>
<dbReference type="InterPro" id="IPR002921">
    <property type="entry name" value="Fungal_lipase-type"/>
</dbReference>
<organism evidence="3 4">
    <name type="scientific">Eucalyptus globulus</name>
    <name type="common">Tasmanian blue gum</name>
    <dbReference type="NCBI Taxonomy" id="34317"/>
    <lineage>
        <taxon>Eukaryota</taxon>
        <taxon>Viridiplantae</taxon>
        <taxon>Streptophyta</taxon>
        <taxon>Embryophyta</taxon>
        <taxon>Tracheophyta</taxon>
        <taxon>Spermatophyta</taxon>
        <taxon>Magnoliopsida</taxon>
        <taxon>eudicotyledons</taxon>
        <taxon>Gunneridae</taxon>
        <taxon>Pentapetalae</taxon>
        <taxon>rosids</taxon>
        <taxon>malvids</taxon>
        <taxon>Myrtales</taxon>
        <taxon>Myrtaceae</taxon>
        <taxon>Myrtoideae</taxon>
        <taxon>Eucalypteae</taxon>
        <taxon>Eucalyptus</taxon>
    </lineage>
</organism>
<gene>
    <name evidence="3" type="ORF">ACJRO7_032344</name>
</gene>
<dbReference type="Pfam" id="PF01764">
    <property type="entry name" value="Lipase_3"/>
    <property type="match status" value="1"/>
</dbReference>
<reference evidence="3 4" key="1">
    <citation type="submission" date="2024-11" db="EMBL/GenBank/DDBJ databases">
        <title>Chromosome-level genome assembly of Eucalyptus globulus Labill. provides insights into its genome evolution.</title>
        <authorList>
            <person name="Li X."/>
        </authorList>
    </citation>
    <scope>NUCLEOTIDE SEQUENCE [LARGE SCALE GENOMIC DNA]</scope>
    <source>
        <strain evidence="3">CL2024</strain>
        <tissue evidence="3">Fresh tender leaves</tissue>
    </source>
</reference>
<name>A0ABD3JHL9_EUCGL</name>
<dbReference type="AlphaFoldDB" id="A0ABD3JHL9"/>
<keyword evidence="1" id="KW-0378">Hydrolase</keyword>
<dbReference type="PANTHER" id="PTHR45856:SF11">
    <property type="entry name" value="FUNGAL LIPASE-LIKE DOMAIN-CONTAINING PROTEIN"/>
    <property type="match status" value="1"/>
</dbReference>
<dbReference type="SUPFAM" id="SSF53474">
    <property type="entry name" value="alpha/beta-Hydrolases"/>
    <property type="match status" value="1"/>
</dbReference>
<evidence type="ECO:0000313" key="3">
    <source>
        <dbReference type="EMBL" id="KAL3727591.1"/>
    </source>
</evidence>
<evidence type="ECO:0000256" key="1">
    <source>
        <dbReference type="ARBA" id="ARBA00022801"/>
    </source>
</evidence>
<dbReference type="PANTHER" id="PTHR45856">
    <property type="entry name" value="ALPHA/BETA-HYDROLASES SUPERFAMILY PROTEIN"/>
    <property type="match status" value="1"/>
</dbReference>
<proteinExistence type="predicted"/>
<dbReference type="InterPro" id="IPR051218">
    <property type="entry name" value="Sec_MonoDiacylglyc_Lipase"/>
</dbReference>
<accession>A0ABD3JHL9</accession>
<keyword evidence="4" id="KW-1185">Reference proteome</keyword>
<dbReference type="Proteomes" id="UP001634007">
    <property type="component" value="Unassembled WGS sequence"/>
</dbReference>